<dbReference type="HAMAP" id="MF_01122">
    <property type="entry name" value="AlbA"/>
    <property type="match status" value="1"/>
</dbReference>
<dbReference type="STRING" id="1229908.NKOR_07580"/>
<dbReference type="GO" id="GO:0005737">
    <property type="term" value="C:cytoplasm"/>
    <property type="evidence" value="ECO:0007669"/>
    <property type="project" value="UniProtKB-SubCell"/>
</dbReference>
<evidence type="ECO:0000313" key="7">
    <source>
        <dbReference type="EMBL" id="AFS81377.1"/>
    </source>
</evidence>
<keyword evidence="8" id="KW-1185">Reference proteome</keyword>
<dbReference type="RefSeq" id="WP_014963758.1">
    <property type="nucleotide sequence ID" value="NC_018655.1"/>
</dbReference>
<reference evidence="7 8" key="1">
    <citation type="journal article" date="2012" name="J. Bacteriol.">
        <title>Draft Genome Sequence of an Ammonia-Oxidizing Archaeon, "Candidatus Nitrosopumilus koreensis" AR1, from Marine Sediment.</title>
        <authorList>
            <person name="Park S.J."/>
            <person name="Kim J.G."/>
            <person name="Jung M.Y."/>
            <person name="Kim S.J."/>
            <person name="Cha I.T."/>
            <person name="Kwon K."/>
            <person name="Lee J.H."/>
            <person name="Rhee S.K."/>
        </authorList>
    </citation>
    <scope>NUCLEOTIDE SEQUENCE [LARGE SCALE GENOMIC DNA]</scope>
    <source>
        <strain evidence="7 8">AR1</strain>
    </source>
</reference>
<accession>K0B8F1</accession>
<protein>
    <recommendedName>
        <fullName evidence="5">DNA/RNA-binding protein Alba</fullName>
    </recommendedName>
</protein>
<organism evidence="7 8">
    <name type="scientific">Candidatus Nitrosopumilus koreensis AR1</name>
    <dbReference type="NCBI Taxonomy" id="1229908"/>
    <lineage>
        <taxon>Archaea</taxon>
        <taxon>Nitrososphaerota</taxon>
        <taxon>Nitrososphaeria</taxon>
        <taxon>Nitrosopumilales</taxon>
        <taxon>Nitrosopumilaceae</taxon>
        <taxon>Nitrosopumilus</taxon>
    </lineage>
</organism>
<dbReference type="InterPro" id="IPR036882">
    <property type="entry name" value="Alba-like_dom_sf"/>
</dbReference>
<feature type="domain" description="DNA/RNA-binding protein Alba-like" evidence="6">
    <location>
        <begin position="8"/>
        <end position="62"/>
    </location>
</feature>
<keyword evidence="5" id="KW-0007">Acetylation</keyword>
<comment type="similarity">
    <text evidence="1 5">Belongs to the histone-like Alba family.</text>
</comment>
<evidence type="ECO:0000256" key="3">
    <source>
        <dbReference type="ARBA" id="ARBA00022490"/>
    </source>
</evidence>
<evidence type="ECO:0000256" key="2">
    <source>
        <dbReference type="ARBA" id="ARBA00022454"/>
    </source>
</evidence>
<keyword evidence="5" id="KW-0226">DNA condensation</keyword>
<dbReference type="GO" id="GO:0003690">
    <property type="term" value="F:double-stranded DNA binding"/>
    <property type="evidence" value="ECO:0007669"/>
    <property type="project" value="UniProtKB-UniRule"/>
</dbReference>
<dbReference type="Gene3D" id="3.30.110.20">
    <property type="entry name" value="Alba-like domain"/>
    <property type="match status" value="1"/>
</dbReference>
<dbReference type="GO" id="GO:0030261">
    <property type="term" value="P:chromosome condensation"/>
    <property type="evidence" value="ECO:0007669"/>
    <property type="project" value="UniProtKB-KW"/>
</dbReference>
<feature type="modified residue" description="N6-acetyllysine" evidence="5">
    <location>
        <position position="13"/>
    </location>
</feature>
<dbReference type="HOGENOM" id="CLU_110989_1_1_2"/>
<evidence type="ECO:0000256" key="1">
    <source>
        <dbReference type="ARBA" id="ARBA00008018"/>
    </source>
</evidence>
<evidence type="ECO:0000313" key="8">
    <source>
        <dbReference type="Proteomes" id="UP000006101"/>
    </source>
</evidence>
<dbReference type="EMBL" id="CP003842">
    <property type="protein sequence ID" value="AFS81377.1"/>
    <property type="molecule type" value="Genomic_DNA"/>
</dbReference>
<keyword evidence="4 5" id="KW-0238">DNA-binding</keyword>
<gene>
    <name evidence="5" type="primary">albA</name>
    <name evidence="7" type="ORF">NKOR_07580</name>
</gene>
<keyword evidence="3 5" id="KW-0963">Cytoplasm</keyword>
<dbReference type="SUPFAM" id="SSF82704">
    <property type="entry name" value="AlbA-like"/>
    <property type="match status" value="1"/>
</dbReference>
<comment type="subcellular location">
    <subcellularLocation>
        <location evidence="5">Cytoplasm</location>
    </subcellularLocation>
    <subcellularLocation>
        <location evidence="5">Chromosome</location>
    </subcellularLocation>
</comment>
<dbReference type="InterPro" id="IPR013795">
    <property type="entry name" value="DNA/RNA-bd_Alba"/>
</dbReference>
<sequence length="93" mass="10175">MLDKPHDTIFIGKKPLMSYVTSAIIQLSSLDSIVIKARGMSIGLAVDVTQVLLKKTDAFEVGCVKINSESLESQDGRKRDVSTIEIPISKKVK</sequence>
<dbReference type="GO" id="GO:0003723">
    <property type="term" value="F:RNA binding"/>
    <property type="evidence" value="ECO:0007669"/>
    <property type="project" value="InterPro"/>
</dbReference>
<dbReference type="AlphaFoldDB" id="K0B8F1"/>
<dbReference type="InterPro" id="IPR002775">
    <property type="entry name" value="DNA/RNA-bd_Alba-like"/>
</dbReference>
<keyword evidence="2 5" id="KW-0158">Chromosome</keyword>
<dbReference type="Pfam" id="PF01918">
    <property type="entry name" value="Alba"/>
    <property type="match status" value="1"/>
</dbReference>
<dbReference type="GeneID" id="13724354"/>
<comment type="function">
    <text evidence="5">Binds double-stranded DNA tightly but without sequence specificity. Involved in DNA compaction.</text>
</comment>
<proteinExistence type="inferred from homology"/>
<evidence type="ECO:0000256" key="5">
    <source>
        <dbReference type="HAMAP-Rule" id="MF_01122"/>
    </source>
</evidence>
<dbReference type="PATRIC" id="fig|1229908.8.peg.1648"/>
<name>K0B8F1_9ARCH</name>
<comment type="PTM">
    <text evidence="5">Acetylated. Acetylation at Lys-13 decreases DNA-binding affinity.</text>
</comment>
<dbReference type="KEGG" id="nkr:NKOR_07580"/>
<evidence type="ECO:0000259" key="6">
    <source>
        <dbReference type="Pfam" id="PF01918"/>
    </source>
</evidence>
<dbReference type="Proteomes" id="UP000006101">
    <property type="component" value="Chromosome"/>
</dbReference>
<evidence type="ECO:0000256" key="4">
    <source>
        <dbReference type="ARBA" id="ARBA00023125"/>
    </source>
</evidence>
<dbReference type="GO" id="GO:0005694">
    <property type="term" value="C:chromosome"/>
    <property type="evidence" value="ECO:0007669"/>
    <property type="project" value="UniProtKB-SubCell"/>
</dbReference>